<reference evidence="1" key="1">
    <citation type="submission" date="2020-04" db="EMBL/GenBank/DDBJ databases">
        <authorList>
            <person name="Chiriac C."/>
            <person name="Salcher M."/>
            <person name="Ghai R."/>
            <person name="Kavagutti S V."/>
        </authorList>
    </citation>
    <scope>NUCLEOTIDE SEQUENCE</scope>
</reference>
<proteinExistence type="predicted"/>
<protein>
    <recommendedName>
        <fullName evidence="2">Tail completion protein</fullName>
    </recommendedName>
</protein>
<evidence type="ECO:0008006" key="2">
    <source>
        <dbReference type="Google" id="ProtNLM"/>
    </source>
</evidence>
<gene>
    <name evidence="1" type="ORF">UFOVP526_18</name>
</gene>
<evidence type="ECO:0000313" key="1">
    <source>
        <dbReference type="EMBL" id="CAB4148681.1"/>
    </source>
</evidence>
<accession>A0A6J5MRN8</accession>
<dbReference type="EMBL" id="LR796498">
    <property type="protein sequence ID" value="CAB4148681.1"/>
    <property type="molecule type" value="Genomic_DNA"/>
</dbReference>
<organism evidence="1">
    <name type="scientific">uncultured Caudovirales phage</name>
    <dbReference type="NCBI Taxonomy" id="2100421"/>
    <lineage>
        <taxon>Viruses</taxon>
        <taxon>Duplodnaviria</taxon>
        <taxon>Heunggongvirae</taxon>
        <taxon>Uroviricota</taxon>
        <taxon>Caudoviricetes</taxon>
        <taxon>Peduoviridae</taxon>
        <taxon>Maltschvirus</taxon>
        <taxon>Maltschvirus maltsch</taxon>
    </lineage>
</organism>
<name>A0A6J5MRN8_9CAUD</name>
<sequence length="135" mass="14257">MVATISQVSDGIKTRLATIVGLRVLDYMPDTVNPPLAFINLTKIEYHRAFGAGGVQFTYTVGVVVGRVSERSAQARLDEYMSYSGALSIRAALEGDLTLGGVVDSLILSDSANVSTLTIGDANFIGVDFSLLVIG</sequence>